<reference evidence="6 7" key="1">
    <citation type="submission" date="2024-12" db="EMBL/GenBank/DDBJ databases">
        <title>The unique morphological basis and parallel evolutionary history of personate flowers in Penstemon.</title>
        <authorList>
            <person name="Depatie T.H."/>
            <person name="Wessinger C.A."/>
        </authorList>
    </citation>
    <scope>NUCLEOTIDE SEQUENCE [LARGE SCALE GENOMIC DNA]</scope>
    <source>
        <strain evidence="6">WTNN_2</strain>
        <tissue evidence="6">Leaf</tissue>
    </source>
</reference>
<evidence type="ECO:0000256" key="2">
    <source>
        <dbReference type="ARBA" id="ARBA00023242"/>
    </source>
</evidence>
<feature type="region of interest" description="Disordered" evidence="4">
    <location>
        <begin position="1"/>
        <end position="20"/>
    </location>
</feature>
<feature type="compositionally biased region" description="Basic residues" evidence="4">
    <location>
        <begin position="1"/>
        <end position="10"/>
    </location>
</feature>
<evidence type="ECO:0000256" key="4">
    <source>
        <dbReference type="SAM" id="MobiDB-lite"/>
    </source>
</evidence>
<name>A0ABD3UBF2_9LAMI</name>
<gene>
    <name evidence="6" type="ORF">ACJIZ3_002881</name>
</gene>
<organism evidence="6 7">
    <name type="scientific">Penstemon smallii</name>
    <dbReference type="NCBI Taxonomy" id="265156"/>
    <lineage>
        <taxon>Eukaryota</taxon>
        <taxon>Viridiplantae</taxon>
        <taxon>Streptophyta</taxon>
        <taxon>Embryophyta</taxon>
        <taxon>Tracheophyta</taxon>
        <taxon>Spermatophyta</taxon>
        <taxon>Magnoliopsida</taxon>
        <taxon>eudicotyledons</taxon>
        <taxon>Gunneridae</taxon>
        <taxon>Pentapetalae</taxon>
        <taxon>asterids</taxon>
        <taxon>lamiids</taxon>
        <taxon>Lamiales</taxon>
        <taxon>Plantaginaceae</taxon>
        <taxon>Cheloneae</taxon>
        <taxon>Penstemon</taxon>
    </lineage>
</organism>
<comment type="subcellular location">
    <subcellularLocation>
        <location evidence="1">Nucleus</location>
    </subcellularLocation>
</comment>
<accession>A0ABD3UBF2</accession>
<protein>
    <recommendedName>
        <fullName evidence="5">Small-subunit processome Utp12 domain-containing protein</fullName>
    </recommendedName>
</protein>
<feature type="region of interest" description="Disordered" evidence="4">
    <location>
        <begin position="207"/>
        <end position="251"/>
    </location>
</feature>
<dbReference type="InterPro" id="IPR052414">
    <property type="entry name" value="U3_snoRNA-assoc_WDR"/>
</dbReference>
<evidence type="ECO:0000313" key="6">
    <source>
        <dbReference type="EMBL" id="KAL3845478.1"/>
    </source>
</evidence>
<evidence type="ECO:0000256" key="3">
    <source>
        <dbReference type="ARBA" id="ARBA00038335"/>
    </source>
</evidence>
<proteinExistence type="inferred from homology"/>
<dbReference type="InterPro" id="IPR007148">
    <property type="entry name" value="SSU_processome_Utp12"/>
</dbReference>
<dbReference type="GO" id="GO:0005634">
    <property type="term" value="C:nucleus"/>
    <property type="evidence" value="ECO:0007669"/>
    <property type="project" value="UniProtKB-SubCell"/>
</dbReference>
<dbReference type="PANTHER" id="PTHR44267">
    <property type="entry name" value="WD REPEAT-CONTAINING PROTEIN 43"/>
    <property type="match status" value="1"/>
</dbReference>
<comment type="similarity">
    <text evidence="3">Belongs to the UTP5 family.</text>
</comment>
<feature type="compositionally biased region" description="Acidic residues" evidence="4">
    <location>
        <begin position="240"/>
        <end position="251"/>
    </location>
</feature>
<keyword evidence="2" id="KW-0539">Nucleus</keyword>
<comment type="caution">
    <text evidence="6">The sequence shown here is derived from an EMBL/GenBank/DDBJ whole genome shotgun (WGS) entry which is preliminary data.</text>
</comment>
<dbReference type="PANTHER" id="PTHR44267:SF1">
    <property type="entry name" value="WD REPEAT-CONTAINING PROTEIN 43"/>
    <property type="match status" value="1"/>
</dbReference>
<dbReference type="Proteomes" id="UP001634393">
    <property type="component" value="Unassembled WGS sequence"/>
</dbReference>
<evidence type="ECO:0000259" key="5">
    <source>
        <dbReference type="Pfam" id="PF04003"/>
    </source>
</evidence>
<keyword evidence="7" id="KW-1185">Reference proteome</keyword>
<dbReference type="AlphaFoldDB" id="A0ABD3UBF2"/>
<dbReference type="Pfam" id="PF04003">
    <property type="entry name" value="Utp12"/>
    <property type="match status" value="1"/>
</dbReference>
<feature type="compositionally biased region" description="Acidic residues" evidence="4">
    <location>
        <begin position="207"/>
        <end position="223"/>
    </location>
</feature>
<dbReference type="EMBL" id="JBJXBP010000002">
    <property type="protein sequence ID" value="KAL3845478.1"/>
    <property type="molecule type" value="Genomic_DNA"/>
</dbReference>
<sequence length="251" mass="27435">MGKKVKSSKRKATDNATNSVVLSHKIRGDKDGAAVLDDLNEPTMGEKLAVLNLAENDEKAAKHDTAKPPSADSVYILLKQALHADDRALLIDCLFRQDEKVVANSLSLLNPSDVLKFLQSLLSIIQLRGAVLACALPWLRSLLLQHSSSIMSQESSLAALNSLYQIIESRASTFDQYLQLSSSLDLLYAETIDDGEEENNVVIPAIYEDDDESDDEGSEDDSMDTGSVQDGEEPQIYSDISDDEENGMISD</sequence>
<evidence type="ECO:0000256" key="1">
    <source>
        <dbReference type="ARBA" id="ARBA00004123"/>
    </source>
</evidence>
<evidence type="ECO:0000313" key="7">
    <source>
        <dbReference type="Proteomes" id="UP001634393"/>
    </source>
</evidence>
<feature type="domain" description="Small-subunit processome Utp12" evidence="5">
    <location>
        <begin position="86"/>
        <end position="187"/>
    </location>
</feature>